<name>A0ABM9NWU4_9FLAO</name>
<dbReference type="Pfam" id="PF08695">
    <property type="entry name" value="Coa1"/>
    <property type="match status" value="1"/>
</dbReference>
<accession>A0ABM9NWU4</accession>
<reference evidence="2 3" key="1">
    <citation type="submission" date="2024-05" db="EMBL/GenBank/DDBJ databases">
        <authorList>
            <person name="Duchaud E."/>
        </authorList>
    </citation>
    <scope>NUCLEOTIDE SEQUENCE [LARGE SCALE GENOMIC DNA]</scope>
    <source>
        <strain evidence="2">Ena-SAMPLE-TAB-13-05-2024-13:56:06:370-140302</strain>
    </source>
</reference>
<dbReference type="EMBL" id="CAXIXY010000003">
    <property type="protein sequence ID" value="CAL2082045.1"/>
    <property type="molecule type" value="Genomic_DNA"/>
</dbReference>
<comment type="caution">
    <text evidence="2">The sequence shown here is derived from an EMBL/GenBank/DDBJ whole genome shotgun (WGS) entry which is preliminary data.</text>
</comment>
<feature type="transmembrane region" description="Helical" evidence="1">
    <location>
        <begin position="39"/>
        <end position="68"/>
    </location>
</feature>
<dbReference type="InterPro" id="IPR014807">
    <property type="entry name" value="Coa1"/>
</dbReference>
<evidence type="ECO:0000256" key="1">
    <source>
        <dbReference type="SAM" id="Phobius"/>
    </source>
</evidence>
<keyword evidence="1" id="KW-1133">Transmembrane helix</keyword>
<proteinExistence type="predicted"/>
<protein>
    <submittedName>
        <fullName evidence="2">Cytochrome oxidase complex assembly protein 1</fullName>
    </submittedName>
</protein>
<dbReference type="Proteomes" id="UP001497416">
    <property type="component" value="Unassembled WGS sequence"/>
</dbReference>
<gene>
    <name evidence="2" type="ORF">T190607A01A_11296</name>
</gene>
<evidence type="ECO:0000313" key="2">
    <source>
        <dbReference type="EMBL" id="CAL2082045.1"/>
    </source>
</evidence>
<sequence length="171" mass="19205">MKQYEVLNVLYLNQKNEVQILNYMDNQNQKSWIARNWPWALPVGCCSGCLIFIILIIVGFGATVLSVVNSLGGMSPIEEAIELVKKDARVTSVIGEDIKTDGFPQGNISISDSDGEVDFVIPIKGELGEAELVVKGIRKDKKWIYEDLYVEIKETSERINLLEKEKVLESI</sequence>
<keyword evidence="1" id="KW-0472">Membrane</keyword>
<organism evidence="2 3">
    <name type="scientific">Tenacibaculum platacis</name>
    <dbReference type="NCBI Taxonomy" id="3137852"/>
    <lineage>
        <taxon>Bacteria</taxon>
        <taxon>Pseudomonadati</taxon>
        <taxon>Bacteroidota</taxon>
        <taxon>Flavobacteriia</taxon>
        <taxon>Flavobacteriales</taxon>
        <taxon>Flavobacteriaceae</taxon>
        <taxon>Tenacibaculum</taxon>
    </lineage>
</organism>
<keyword evidence="3" id="KW-1185">Reference proteome</keyword>
<evidence type="ECO:0000313" key="3">
    <source>
        <dbReference type="Proteomes" id="UP001497416"/>
    </source>
</evidence>
<keyword evidence="1" id="KW-0812">Transmembrane</keyword>